<feature type="transmembrane region" description="Helical" evidence="1">
    <location>
        <begin position="173"/>
        <end position="194"/>
    </location>
</feature>
<feature type="transmembrane region" description="Helical" evidence="1">
    <location>
        <begin position="270"/>
        <end position="294"/>
    </location>
</feature>
<dbReference type="Proteomes" id="UP000053477">
    <property type="component" value="Unassembled WGS sequence"/>
</dbReference>
<dbReference type="PANTHER" id="PTHR35041">
    <property type="entry name" value="MEDIATOR OF RNA POLYMERASE II TRANSCRIPTION SUBUNIT 1"/>
    <property type="match status" value="1"/>
</dbReference>
<dbReference type="OrthoDB" id="3198553at2759"/>
<feature type="transmembrane region" description="Helical" evidence="1">
    <location>
        <begin position="214"/>
        <end position="238"/>
    </location>
</feature>
<dbReference type="STRING" id="27342.A0A0H2RT70"/>
<dbReference type="PANTHER" id="PTHR35041:SF6">
    <property type="entry name" value="FORMYLMETHIONINE DEFORMYLASE-LIKE PROTEIN-RELATED"/>
    <property type="match status" value="1"/>
</dbReference>
<name>A0A0H2RT70_9AGAM</name>
<dbReference type="AlphaFoldDB" id="A0A0H2RT70"/>
<keyword evidence="1" id="KW-0812">Transmembrane</keyword>
<dbReference type="InParanoid" id="A0A0H2RT70"/>
<evidence type="ECO:0000313" key="3">
    <source>
        <dbReference type="Proteomes" id="UP000053477"/>
    </source>
</evidence>
<evidence type="ECO:0000256" key="1">
    <source>
        <dbReference type="SAM" id="Phobius"/>
    </source>
</evidence>
<protein>
    <submittedName>
        <fullName evidence="2">Uncharacterized protein</fullName>
    </submittedName>
</protein>
<dbReference type="EMBL" id="KQ085973">
    <property type="protein sequence ID" value="KLO12643.1"/>
    <property type="molecule type" value="Genomic_DNA"/>
</dbReference>
<feature type="transmembrane region" description="Helical" evidence="1">
    <location>
        <begin position="598"/>
        <end position="619"/>
    </location>
</feature>
<gene>
    <name evidence="2" type="ORF">SCHPADRAFT_404983</name>
</gene>
<organism evidence="2 3">
    <name type="scientific">Schizopora paradoxa</name>
    <dbReference type="NCBI Taxonomy" id="27342"/>
    <lineage>
        <taxon>Eukaryota</taxon>
        <taxon>Fungi</taxon>
        <taxon>Dikarya</taxon>
        <taxon>Basidiomycota</taxon>
        <taxon>Agaricomycotina</taxon>
        <taxon>Agaricomycetes</taxon>
        <taxon>Hymenochaetales</taxon>
        <taxon>Schizoporaceae</taxon>
        <taxon>Schizopora</taxon>
    </lineage>
</organism>
<sequence>MTNVLTSYMQNVSISLLSGSVGINDSASDTSQNLIFVNSSCVSSWDAYVYSPTRLLSTYGVAFILALCIAIPGISLILRNGVEEKIVISHIIQSALNPQFFNTSKDTVEMTQARTIRRISGHSNNASHTQIGITLEYDIHGTNIGYMSSSNSLSRFVSISSFQTRLQASKSQMVIFTLGGILCMVIHHLFCSFLDARSLNSPISHPRWITKQRVVSDIGIAIAYAGQVCLAAAIAISSQQLFWNILRRRAHTISQIDSLMRMQQNPFSTSLFRCTQASLALIVAAFISASLPIISTFAPNSIKLSFDHIKSAECTVRTPRKLTTLHTTNVSDYSVPINSVFMSGSYSSPANLCNADLGLQCSYNIDFFGPGLHCSDVTTSKNFTAFKDANLLGHGPKPPEALNVWLSSIAGDDKNRTLRLSVQTWDPEESVFQALDCAGVIRSYSSVVTHGSSSTIEVTRSDVLSPVLVDPGSNLSISSMDSNTITPSNVSFTQQYLFYTMEMVQGEFAIGVGFKAFNVQGLFHMPNILSSSTAEQTVSWNKNMDQILEQFAQNATLSLLSGQIFLLNSGDGQDILEDFTTTCDYVITAYEYSPSRLFATYGIAIALTILCAIGGVYAIRRNGFDESMDFSRFLRAVSNERMFNSRERIEMETAIKADNDVDGSFAPFLESKM</sequence>
<evidence type="ECO:0000313" key="2">
    <source>
        <dbReference type="EMBL" id="KLO12643.1"/>
    </source>
</evidence>
<reference evidence="2 3" key="1">
    <citation type="submission" date="2015-04" db="EMBL/GenBank/DDBJ databases">
        <title>Complete genome sequence of Schizopora paradoxa KUC8140, a cosmopolitan wood degrader in East Asia.</title>
        <authorList>
            <consortium name="DOE Joint Genome Institute"/>
            <person name="Min B."/>
            <person name="Park H."/>
            <person name="Jang Y."/>
            <person name="Kim J.-J."/>
            <person name="Kim K.H."/>
            <person name="Pangilinan J."/>
            <person name="Lipzen A."/>
            <person name="Riley R."/>
            <person name="Grigoriev I.V."/>
            <person name="Spatafora J.W."/>
            <person name="Choi I.-G."/>
        </authorList>
    </citation>
    <scope>NUCLEOTIDE SEQUENCE [LARGE SCALE GENOMIC DNA]</scope>
    <source>
        <strain evidence="2 3">KUC8140</strain>
    </source>
</reference>
<keyword evidence="1" id="KW-1133">Transmembrane helix</keyword>
<keyword evidence="3" id="KW-1185">Reference proteome</keyword>
<proteinExistence type="predicted"/>
<feature type="transmembrane region" description="Helical" evidence="1">
    <location>
        <begin position="56"/>
        <end position="78"/>
    </location>
</feature>
<accession>A0A0H2RT70</accession>
<keyword evidence="1" id="KW-0472">Membrane</keyword>